<comment type="caution">
    <text evidence="3">The sequence shown here is derived from an EMBL/GenBank/DDBJ whole genome shotgun (WGS) entry which is preliminary data.</text>
</comment>
<sequence length="253" mass="29053">MNYHLLMWIRSLVPLNITPLPAIRRLVSSLDFLYHLRDGTLLAQLANALVPGCVACNFDVNTGDVALNLEKRNRNLEGFVAFLKEHADFGEEFVFHPEDVRNKYDDSYKTVFSCLYKLATEVPEKFGKHGLNIDCVIKDANQEQERNFRLRFKADSLKSRWNNTDCDSVIQLRVMTVHRQIIRLYVDAKDTVSNLKEQLEVKRGIAVQDQRLSFSGNVLDDKLSLSHYGIHNGSEVLCISLKDCEQTLFNGRF</sequence>
<dbReference type="InterPro" id="IPR029071">
    <property type="entry name" value="Ubiquitin-like_domsf"/>
</dbReference>
<dbReference type="InterPro" id="IPR036872">
    <property type="entry name" value="CH_dom_sf"/>
</dbReference>
<dbReference type="SUPFAM" id="SSF54236">
    <property type="entry name" value="Ubiquitin-like"/>
    <property type="match status" value="1"/>
</dbReference>
<dbReference type="InterPro" id="IPR000626">
    <property type="entry name" value="Ubiquitin-like_dom"/>
</dbReference>
<protein>
    <submittedName>
        <fullName evidence="3">Ubiquitin family domain-containing protein</fullName>
    </submittedName>
</protein>
<dbReference type="SUPFAM" id="SSF47576">
    <property type="entry name" value="Calponin-homology domain, CH-domain"/>
    <property type="match status" value="1"/>
</dbReference>
<proteinExistence type="predicted"/>
<dbReference type="AlphaFoldDB" id="A0AAD4MW36"/>
<dbReference type="InterPro" id="IPR019956">
    <property type="entry name" value="Ubiquitin_dom"/>
</dbReference>
<dbReference type="SMART" id="SM00213">
    <property type="entry name" value="UBQ"/>
    <property type="match status" value="1"/>
</dbReference>
<dbReference type="SMART" id="SM00033">
    <property type="entry name" value="CH"/>
    <property type="match status" value="1"/>
</dbReference>
<name>A0AAD4MW36_9BILA</name>
<dbReference type="EMBL" id="JAKKPZ010000042">
    <property type="protein sequence ID" value="KAI1707151.1"/>
    <property type="molecule type" value="Genomic_DNA"/>
</dbReference>
<evidence type="ECO:0000259" key="2">
    <source>
        <dbReference type="PROSITE" id="PS50053"/>
    </source>
</evidence>
<dbReference type="Pfam" id="PF00240">
    <property type="entry name" value="ubiquitin"/>
    <property type="match status" value="1"/>
</dbReference>
<keyword evidence="4" id="KW-1185">Reference proteome</keyword>
<evidence type="ECO:0000313" key="4">
    <source>
        <dbReference type="Proteomes" id="UP001201812"/>
    </source>
</evidence>
<accession>A0AAD4MW36</accession>
<evidence type="ECO:0000259" key="1">
    <source>
        <dbReference type="PROSITE" id="PS50021"/>
    </source>
</evidence>
<gene>
    <name evidence="3" type="ORF">DdX_12525</name>
</gene>
<dbReference type="Gene3D" id="1.10.418.10">
    <property type="entry name" value="Calponin-like domain"/>
    <property type="match status" value="1"/>
</dbReference>
<dbReference type="PRINTS" id="PR00348">
    <property type="entry name" value="UBIQUITIN"/>
</dbReference>
<dbReference type="PROSITE" id="PS50053">
    <property type="entry name" value="UBIQUITIN_2"/>
    <property type="match status" value="1"/>
</dbReference>
<dbReference type="InterPro" id="IPR001715">
    <property type="entry name" value="CH_dom"/>
</dbReference>
<reference evidence="3" key="1">
    <citation type="submission" date="2022-01" db="EMBL/GenBank/DDBJ databases">
        <title>Genome Sequence Resource for Two Populations of Ditylenchus destructor, the Migratory Endoparasitic Phytonematode.</title>
        <authorList>
            <person name="Zhang H."/>
            <person name="Lin R."/>
            <person name="Xie B."/>
        </authorList>
    </citation>
    <scope>NUCLEOTIDE SEQUENCE</scope>
    <source>
        <strain evidence="3">BazhouSP</strain>
    </source>
</reference>
<feature type="domain" description="Calponin-homology (CH)" evidence="1">
    <location>
        <begin position="1"/>
        <end position="120"/>
    </location>
</feature>
<dbReference type="Gene3D" id="3.10.20.90">
    <property type="entry name" value="Phosphatidylinositol 3-kinase Catalytic Subunit, Chain A, domain 1"/>
    <property type="match status" value="1"/>
</dbReference>
<feature type="domain" description="Ubiquitin-like" evidence="2">
    <location>
        <begin position="170"/>
        <end position="236"/>
    </location>
</feature>
<dbReference type="InterPro" id="IPR050158">
    <property type="entry name" value="Ubiquitin_ubiquitin-like"/>
</dbReference>
<dbReference type="CDD" id="cd17039">
    <property type="entry name" value="Ubl_ubiquitin_like"/>
    <property type="match status" value="1"/>
</dbReference>
<dbReference type="Proteomes" id="UP001201812">
    <property type="component" value="Unassembled WGS sequence"/>
</dbReference>
<dbReference type="PANTHER" id="PTHR10666">
    <property type="entry name" value="UBIQUITIN"/>
    <property type="match status" value="1"/>
</dbReference>
<evidence type="ECO:0000313" key="3">
    <source>
        <dbReference type="EMBL" id="KAI1707151.1"/>
    </source>
</evidence>
<dbReference type="PROSITE" id="PS50021">
    <property type="entry name" value="CH"/>
    <property type="match status" value="1"/>
</dbReference>
<dbReference type="CDD" id="cd00014">
    <property type="entry name" value="CH_SF"/>
    <property type="match status" value="1"/>
</dbReference>
<organism evidence="3 4">
    <name type="scientific">Ditylenchus destructor</name>
    <dbReference type="NCBI Taxonomy" id="166010"/>
    <lineage>
        <taxon>Eukaryota</taxon>
        <taxon>Metazoa</taxon>
        <taxon>Ecdysozoa</taxon>
        <taxon>Nematoda</taxon>
        <taxon>Chromadorea</taxon>
        <taxon>Rhabditida</taxon>
        <taxon>Tylenchina</taxon>
        <taxon>Tylenchomorpha</taxon>
        <taxon>Sphaerularioidea</taxon>
        <taxon>Anguinidae</taxon>
        <taxon>Anguininae</taxon>
        <taxon>Ditylenchus</taxon>
    </lineage>
</organism>